<evidence type="ECO:0000259" key="3">
    <source>
        <dbReference type="PROSITE" id="PS51186"/>
    </source>
</evidence>
<dbReference type="Pfam" id="PF00583">
    <property type="entry name" value="Acetyltransf_1"/>
    <property type="match status" value="1"/>
</dbReference>
<dbReference type="GO" id="GO:0005737">
    <property type="term" value="C:cytoplasm"/>
    <property type="evidence" value="ECO:0007669"/>
    <property type="project" value="TreeGrafter"/>
</dbReference>
<dbReference type="PANTHER" id="PTHR43626:SF4">
    <property type="entry name" value="GCN5-RELATED N-ACETYLTRANSFERASE 2, CHLOROPLASTIC"/>
    <property type="match status" value="1"/>
</dbReference>
<dbReference type="STRING" id="411463.EUBVEN_02164"/>
<reference evidence="4 5" key="1">
    <citation type="submission" date="2007-03" db="EMBL/GenBank/DDBJ databases">
        <authorList>
            <person name="Fulton L."/>
            <person name="Clifton S."/>
            <person name="Fulton B."/>
            <person name="Xu J."/>
            <person name="Minx P."/>
            <person name="Pepin K.H."/>
            <person name="Johnson M."/>
            <person name="Thiruvilangam P."/>
            <person name="Bhonagiri V."/>
            <person name="Nash W.E."/>
            <person name="Mardis E.R."/>
            <person name="Wilson R.K."/>
        </authorList>
    </citation>
    <scope>NUCLEOTIDE SEQUENCE [LARGE SCALE GENOMIC DNA]</scope>
    <source>
        <strain evidence="4 5">ATCC 27560</strain>
    </source>
</reference>
<feature type="domain" description="N-acetyltransferase" evidence="3">
    <location>
        <begin position="5"/>
        <end position="132"/>
    </location>
</feature>
<dbReference type="eggNOG" id="COG0454">
    <property type="taxonomic scope" value="Bacteria"/>
</dbReference>
<dbReference type="EMBL" id="AAVL02000036">
    <property type="protein sequence ID" value="EDM50845.1"/>
    <property type="molecule type" value="Genomic_DNA"/>
</dbReference>
<evidence type="ECO:0000256" key="1">
    <source>
        <dbReference type="ARBA" id="ARBA00022679"/>
    </source>
</evidence>
<evidence type="ECO:0000256" key="2">
    <source>
        <dbReference type="ARBA" id="ARBA00023315"/>
    </source>
</evidence>
<dbReference type="InterPro" id="IPR000182">
    <property type="entry name" value="GNAT_dom"/>
</dbReference>
<dbReference type="PANTHER" id="PTHR43626">
    <property type="entry name" value="ACYL-COA N-ACYLTRANSFERASE"/>
    <property type="match status" value="1"/>
</dbReference>
<evidence type="ECO:0000313" key="4">
    <source>
        <dbReference type="EMBL" id="EDM50845.1"/>
    </source>
</evidence>
<evidence type="ECO:0000313" key="5">
    <source>
        <dbReference type="Proteomes" id="UP000006000"/>
    </source>
</evidence>
<dbReference type="HOGENOM" id="CLU_086503_5_0_9"/>
<dbReference type="SUPFAM" id="SSF55729">
    <property type="entry name" value="Acyl-CoA N-acyltransferases (Nat)"/>
    <property type="match status" value="1"/>
</dbReference>
<sequence length="132" mass="15667">MRKNIMMYKFNEKVSVKALADLRESVGWNRMEKEYKNPLMTSYYHIAVYENDKLIGYIDSVSNGVADAYIQDLMVCPDYQGKGIGTDLMDKMIEYLKKKRIYMISVVYEECLKPFYERFGFYNMLCGQMETY</sequence>
<dbReference type="AlphaFoldDB" id="A5Z8X2"/>
<dbReference type="CDD" id="cd04301">
    <property type="entry name" value="NAT_SF"/>
    <property type="match status" value="1"/>
</dbReference>
<dbReference type="GO" id="GO:0008080">
    <property type="term" value="F:N-acetyltransferase activity"/>
    <property type="evidence" value="ECO:0007669"/>
    <property type="project" value="InterPro"/>
</dbReference>
<dbReference type="InterPro" id="IPR045039">
    <property type="entry name" value="NSI-like"/>
</dbReference>
<protein>
    <submittedName>
        <fullName evidence="4">Acetyltransferase, GNAT family</fullName>
    </submittedName>
</protein>
<dbReference type="Gene3D" id="3.40.630.30">
    <property type="match status" value="1"/>
</dbReference>
<accession>A5Z8X2</accession>
<comment type="caution">
    <text evidence="4">The sequence shown here is derived from an EMBL/GenBank/DDBJ whole genome shotgun (WGS) entry which is preliminary data.</text>
</comment>
<keyword evidence="2" id="KW-0012">Acyltransferase</keyword>
<keyword evidence="1 4" id="KW-0808">Transferase</keyword>
<dbReference type="InterPro" id="IPR016181">
    <property type="entry name" value="Acyl_CoA_acyltransferase"/>
</dbReference>
<proteinExistence type="predicted"/>
<name>A5Z8X2_9FIRM</name>
<organism evidence="4 5">
    <name type="scientific">Eubacterium ventriosum ATCC 27560</name>
    <dbReference type="NCBI Taxonomy" id="411463"/>
    <lineage>
        <taxon>Bacteria</taxon>
        <taxon>Bacillati</taxon>
        <taxon>Bacillota</taxon>
        <taxon>Clostridia</taxon>
        <taxon>Eubacteriales</taxon>
        <taxon>Eubacteriaceae</taxon>
        <taxon>Eubacterium</taxon>
    </lineage>
</organism>
<reference evidence="4 5" key="2">
    <citation type="submission" date="2007-04" db="EMBL/GenBank/DDBJ databases">
        <title>Draft genome sequence of Eubacterium ventriosum (ATCC 27560).</title>
        <authorList>
            <person name="Sudarsanam P."/>
            <person name="Ley R."/>
            <person name="Guruge J."/>
            <person name="Turnbaugh P.J."/>
            <person name="Mahowald M."/>
            <person name="Liep D."/>
            <person name="Gordon J."/>
        </authorList>
    </citation>
    <scope>NUCLEOTIDE SEQUENCE [LARGE SCALE GENOMIC DNA]</scope>
    <source>
        <strain evidence="4 5">ATCC 27560</strain>
    </source>
</reference>
<dbReference type="PROSITE" id="PS51186">
    <property type="entry name" value="GNAT"/>
    <property type="match status" value="1"/>
</dbReference>
<dbReference type="Proteomes" id="UP000006000">
    <property type="component" value="Unassembled WGS sequence"/>
</dbReference>
<gene>
    <name evidence="4" type="ORF">EUBVEN_02164</name>
</gene>